<dbReference type="GO" id="GO:0003676">
    <property type="term" value="F:nucleic acid binding"/>
    <property type="evidence" value="ECO:0007669"/>
    <property type="project" value="InterPro"/>
</dbReference>
<proteinExistence type="predicted"/>
<protein>
    <submittedName>
        <fullName evidence="5">VRR-NUC domain-containing protein</fullName>
    </submittedName>
</protein>
<evidence type="ECO:0000313" key="5">
    <source>
        <dbReference type="EMBL" id="NUN86345.1"/>
    </source>
</evidence>
<organism evidence="5 6">
    <name type="scientific">Coprococcus comes</name>
    <dbReference type="NCBI Taxonomy" id="410072"/>
    <lineage>
        <taxon>Bacteria</taxon>
        <taxon>Bacillati</taxon>
        <taxon>Bacillota</taxon>
        <taxon>Clostridia</taxon>
        <taxon>Lachnospirales</taxon>
        <taxon>Lachnospiraceae</taxon>
        <taxon>Coprococcus</taxon>
    </lineage>
</organism>
<dbReference type="InterPro" id="IPR014883">
    <property type="entry name" value="VRR_NUC"/>
</dbReference>
<evidence type="ECO:0000256" key="1">
    <source>
        <dbReference type="ARBA" id="ARBA00001946"/>
    </source>
</evidence>
<comment type="caution">
    <text evidence="5">The sequence shown here is derived from an EMBL/GenBank/DDBJ whole genome shotgun (WGS) entry which is preliminary data.</text>
</comment>
<dbReference type="EMBL" id="JABWDC010000020">
    <property type="protein sequence ID" value="NUN86345.1"/>
    <property type="molecule type" value="Genomic_DNA"/>
</dbReference>
<feature type="domain" description="VRR-NUC" evidence="4">
    <location>
        <begin position="6"/>
        <end position="109"/>
    </location>
</feature>
<keyword evidence="3" id="KW-0378">Hydrolase</keyword>
<dbReference type="RefSeq" id="WP_175305621.1">
    <property type="nucleotide sequence ID" value="NZ_JABWDC010000020.1"/>
</dbReference>
<evidence type="ECO:0000259" key="4">
    <source>
        <dbReference type="SMART" id="SM00990"/>
    </source>
</evidence>
<gene>
    <name evidence="5" type="ORF">HUU93_06965</name>
</gene>
<comment type="cofactor">
    <cofactor evidence="1">
        <name>Mg(2+)</name>
        <dbReference type="ChEBI" id="CHEBI:18420"/>
    </cofactor>
</comment>
<sequence>MKLQNMKRGETTEQIALFNWAMRSTHVLPCLSLMYHVPNEGKRTNGPVLKAMGMKNGVPDVCLPVASHNFHGLYLEMKYGNNKPTKAQEEYMAALRQQGYKTVVCYGAEEAKTEIMDYLQDPERMPLAKCINAPWIDGMCDGVPMPGRMFAKEPCRGCEKHRKTRVESVIEANMAAVDDCFKRPVVKAIAELAAGKPLKNITLEETLETINKNLALLVKGDWLTVEQSAAVLTVAMDAYKQARKGKGE</sequence>
<dbReference type="Proteomes" id="UP000554488">
    <property type="component" value="Unassembled WGS sequence"/>
</dbReference>
<dbReference type="GO" id="GO:0004518">
    <property type="term" value="F:nuclease activity"/>
    <property type="evidence" value="ECO:0007669"/>
    <property type="project" value="UniProtKB-KW"/>
</dbReference>
<reference evidence="5 6" key="2">
    <citation type="submission" date="2020-07" db="EMBL/GenBank/DDBJ databases">
        <title>Bacterial metabolism rescues the inhibition of intestinal drug absorption by food and drug additives.</title>
        <authorList>
            <person name="Zou L."/>
            <person name="Spanogiannopoulos P."/>
            <person name="Chien H.-C."/>
            <person name="Pieper L.M."/>
            <person name="Cai W."/>
            <person name="Khuri N."/>
            <person name="Pottel J."/>
            <person name="Vora B."/>
            <person name="Ni Z."/>
            <person name="Tsakalozou E."/>
            <person name="Zhang W."/>
            <person name="Shoichet B.K."/>
            <person name="Giacomini K.M."/>
            <person name="Turnbaugh P.J."/>
        </authorList>
    </citation>
    <scope>NUCLEOTIDE SEQUENCE [LARGE SCALE GENOMIC DNA]</scope>
    <source>
        <strain evidence="5 6">F22</strain>
    </source>
</reference>
<dbReference type="GO" id="GO:0016788">
    <property type="term" value="F:hydrolase activity, acting on ester bonds"/>
    <property type="evidence" value="ECO:0007669"/>
    <property type="project" value="InterPro"/>
</dbReference>
<accession>A0A849XY73</accession>
<evidence type="ECO:0000256" key="3">
    <source>
        <dbReference type="ARBA" id="ARBA00022801"/>
    </source>
</evidence>
<dbReference type="SMART" id="SM00990">
    <property type="entry name" value="VRR_NUC"/>
    <property type="match status" value="1"/>
</dbReference>
<name>A0A849XY73_9FIRM</name>
<reference evidence="5 6" key="1">
    <citation type="submission" date="2020-04" db="EMBL/GenBank/DDBJ databases">
        <authorList>
            <person name="Pieper L."/>
        </authorList>
    </citation>
    <scope>NUCLEOTIDE SEQUENCE [LARGE SCALE GENOMIC DNA]</scope>
    <source>
        <strain evidence="5 6">F22</strain>
    </source>
</reference>
<dbReference type="InterPro" id="IPR011856">
    <property type="entry name" value="tRNA_endonuc-like_dom_sf"/>
</dbReference>
<dbReference type="AlphaFoldDB" id="A0A849XY73"/>
<keyword evidence="2" id="KW-0540">Nuclease</keyword>
<dbReference type="Gene3D" id="3.40.1350.10">
    <property type="match status" value="1"/>
</dbReference>
<dbReference type="Pfam" id="PF08774">
    <property type="entry name" value="VRR_NUC"/>
    <property type="match status" value="1"/>
</dbReference>
<evidence type="ECO:0000313" key="6">
    <source>
        <dbReference type="Proteomes" id="UP000554488"/>
    </source>
</evidence>
<evidence type="ECO:0000256" key="2">
    <source>
        <dbReference type="ARBA" id="ARBA00022722"/>
    </source>
</evidence>